<accession>A0ABS9D2K7</accession>
<sequence>MSNKISSSNKTKTGFDCSKRQFMKNSSALSSALLLSAFSQSSAAHEPPKKPLPKASRESAHGKIIGHGDFKYKVNYFWGNLDPHKVPVENCHGLAFDSKGRIVMVTDNDKNNFVIYNKDGKLLDAWGTQYPGAHSVKVNHENGEDFIYIVDSGWVLNRNWDGVTTGNWKSAKNKFIPQQGFISKLTLDGKLIYTIGHPLTIGIYQPSDPFRPTDIAIADNGDLYITDGYGSDRLIQYNHNGQYIRHWGGKNNQDPNYNLSNTHGIGIDVRNPADPHLVVSSRAANELKLFEMNGRYRSTIQTPGAFVGGPIFKNDYAYIPVCWSVVDGKRQSNSGFITILDKHNKVVSNPGGTEPVYKNGKLQNMHTTWDVFNHCHAVCVDEDENLYVGQWNSNQTYPIKLERV</sequence>
<dbReference type="InterPro" id="IPR011042">
    <property type="entry name" value="6-blade_b-propeller_TolB-like"/>
</dbReference>
<gene>
    <name evidence="3" type="ORF">L0668_03500</name>
</gene>
<dbReference type="EMBL" id="JAKGAS010000002">
    <property type="protein sequence ID" value="MCF2947158.1"/>
    <property type="molecule type" value="Genomic_DNA"/>
</dbReference>
<dbReference type="InterPro" id="IPR006311">
    <property type="entry name" value="TAT_signal"/>
</dbReference>
<keyword evidence="4" id="KW-1185">Reference proteome</keyword>
<dbReference type="SUPFAM" id="SSF101898">
    <property type="entry name" value="NHL repeat"/>
    <property type="match status" value="1"/>
</dbReference>
<dbReference type="PANTHER" id="PTHR10680:SF38">
    <property type="entry name" value="BLL1368 PROTEIN"/>
    <property type="match status" value="1"/>
</dbReference>
<comment type="caution">
    <text evidence="3">The sequence shown here is derived from an EMBL/GenBank/DDBJ whole genome shotgun (WGS) entry which is preliminary data.</text>
</comment>
<dbReference type="PROSITE" id="PS51318">
    <property type="entry name" value="TAT"/>
    <property type="match status" value="1"/>
</dbReference>
<dbReference type="RefSeq" id="WP_235310693.1">
    <property type="nucleotide sequence ID" value="NZ_JAKGAS010000002.1"/>
</dbReference>
<keyword evidence="2" id="KW-0325">Glycoprotein</keyword>
<name>A0ABS9D2K7_9ALTE</name>
<evidence type="ECO:0000256" key="2">
    <source>
        <dbReference type="ARBA" id="ARBA00023180"/>
    </source>
</evidence>
<organism evidence="3 4">
    <name type="scientific">Paraglaciecola algarum</name>
    <dbReference type="NCBI Taxonomy" id="3050085"/>
    <lineage>
        <taxon>Bacteria</taxon>
        <taxon>Pseudomonadati</taxon>
        <taxon>Pseudomonadota</taxon>
        <taxon>Gammaproteobacteria</taxon>
        <taxon>Alteromonadales</taxon>
        <taxon>Alteromonadaceae</taxon>
        <taxon>Paraglaciecola</taxon>
    </lineage>
</organism>
<dbReference type="Proteomes" id="UP001521137">
    <property type="component" value="Unassembled WGS sequence"/>
</dbReference>
<dbReference type="Gene3D" id="2.120.10.30">
    <property type="entry name" value="TolB, C-terminal domain"/>
    <property type="match status" value="1"/>
</dbReference>
<reference evidence="3 4" key="1">
    <citation type="submission" date="2022-01" db="EMBL/GenBank/DDBJ databases">
        <title>Paraglaciecola sp. G1-23.</title>
        <authorList>
            <person name="Jin M.S."/>
            <person name="Han D.M."/>
            <person name="Kim H.M."/>
            <person name="Jeon C.O."/>
        </authorList>
    </citation>
    <scope>NUCLEOTIDE SEQUENCE [LARGE SCALE GENOMIC DNA]</scope>
    <source>
        <strain evidence="3 4">G1-23</strain>
    </source>
</reference>
<evidence type="ECO:0000313" key="3">
    <source>
        <dbReference type="EMBL" id="MCF2947158.1"/>
    </source>
</evidence>
<dbReference type="PANTHER" id="PTHR10680">
    <property type="entry name" value="PEPTIDYL-GLYCINE ALPHA-AMIDATING MONOOXYGENASE"/>
    <property type="match status" value="1"/>
</dbReference>
<proteinExistence type="predicted"/>
<protein>
    <submittedName>
        <fullName evidence="3">6-bladed beta-propeller</fullName>
    </submittedName>
</protein>
<keyword evidence="1" id="KW-0732">Signal</keyword>
<evidence type="ECO:0000256" key="1">
    <source>
        <dbReference type="ARBA" id="ARBA00022729"/>
    </source>
</evidence>
<evidence type="ECO:0000313" key="4">
    <source>
        <dbReference type="Proteomes" id="UP001521137"/>
    </source>
</evidence>